<dbReference type="PANTHER" id="PTHR24006">
    <property type="entry name" value="UBIQUITIN CARBOXYL-TERMINAL HYDROLASE"/>
    <property type="match status" value="1"/>
</dbReference>
<evidence type="ECO:0000313" key="10">
    <source>
        <dbReference type="EMBL" id="MED6107486.1"/>
    </source>
</evidence>
<feature type="transmembrane region" description="Helical" evidence="8">
    <location>
        <begin position="13"/>
        <end position="36"/>
    </location>
</feature>
<keyword evidence="8" id="KW-1133">Transmembrane helix</keyword>
<keyword evidence="8" id="KW-0472">Membrane</keyword>
<feature type="domain" description="USP" evidence="9">
    <location>
        <begin position="72"/>
        <end position="566"/>
    </location>
</feature>
<comment type="catalytic activity">
    <reaction evidence="1">
        <text>Thiol-dependent hydrolysis of ester, thioester, amide, peptide and isopeptide bonds formed by the C-terminal Gly of ubiquitin (a 76-residue protein attached to proteins as an intracellular targeting signal).</text>
        <dbReference type="EC" id="3.4.19.12"/>
    </reaction>
</comment>
<keyword evidence="8" id="KW-0812">Transmembrane</keyword>
<keyword evidence="6" id="KW-0378">Hydrolase</keyword>
<keyword evidence="11" id="KW-1185">Reference proteome</keyword>
<evidence type="ECO:0000256" key="3">
    <source>
        <dbReference type="ARBA" id="ARBA00012759"/>
    </source>
</evidence>
<evidence type="ECO:0000313" key="11">
    <source>
        <dbReference type="Proteomes" id="UP001341840"/>
    </source>
</evidence>
<evidence type="ECO:0000256" key="7">
    <source>
        <dbReference type="ARBA" id="ARBA00022807"/>
    </source>
</evidence>
<dbReference type="InterPro" id="IPR038765">
    <property type="entry name" value="Papain-like_cys_pep_sf"/>
</dbReference>
<accession>A0ABU6Q7H6</accession>
<reference evidence="10 11" key="1">
    <citation type="journal article" date="2023" name="Plants (Basel)">
        <title>Bridging the Gap: Combining Genomics and Transcriptomics Approaches to Understand Stylosanthes scabra, an Orphan Legume from the Brazilian Caatinga.</title>
        <authorList>
            <person name="Ferreira-Neto J.R.C."/>
            <person name="da Silva M.D."/>
            <person name="Binneck E."/>
            <person name="de Melo N.F."/>
            <person name="da Silva R.H."/>
            <person name="de Melo A.L.T.M."/>
            <person name="Pandolfi V."/>
            <person name="Bustamante F.O."/>
            <person name="Brasileiro-Vidal A.C."/>
            <person name="Benko-Iseppon A.M."/>
        </authorList>
    </citation>
    <scope>NUCLEOTIDE SEQUENCE [LARGE SCALE GENOMIC DNA]</scope>
    <source>
        <tissue evidence="10">Leaves</tissue>
    </source>
</reference>
<dbReference type="InterPro" id="IPR050164">
    <property type="entry name" value="Peptidase_C19"/>
</dbReference>
<organism evidence="10 11">
    <name type="scientific">Stylosanthes scabra</name>
    <dbReference type="NCBI Taxonomy" id="79078"/>
    <lineage>
        <taxon>Eukaryota</taxon>
        <taxon>Viridiplantae</taxon>
        <taxon>Streptophyta</taxon>
        <taxon>Embryophyta</taxon>
        <taxon>Tracheophyta</taxon>
        <taxon>Spermatophyta</taxon>
        <taxon>Magnoliopsida</taxon>
        <taxon>eudicotyledons</taxon>
        <taxon>Gunneridae</taxon>
        <taxon>Pentapetalae</taxon>
        <taxon>rosids</taxon>
        <taxon>fabids</taxon>
        <taxon>Fabales</taxon>
        <taxon>Fabaceae</taxon>
        <taxon>Papilionoideae</taxon>
        <taxon>50 kb inversion clade</taxon>
        <taxon>dalbergioids sensu lato</taxon>
        <taxon>Dalbergieae</taxon>
        <taxon>Pterocarpus clade</taxon>
        <taxon>Stylosanthes</taxon>
    </lineage>
</organism>
<dbReference type="PROSITE" id="PS00973">
    <property type="entry name" value="USP_2"/>
    <property type="match status" value="1"/>
</dbReference>
<comment type="caution">
    <text evidence="10">The sequence shown here is derived from an EMBL/GenBank/DDBJ whole genome shotgun (WGS) entry which is preliminary data.</text>
</comment>
<dbReference type="EMBL" id="JASCZI010000039">
    <property type="protein sequence ID" value="MED6107486.1"/>
    <property type="molecule type" value="Genomic_DNA"/>
</dbReference>
<evidence type="ECO:0000256" key="1">
    <source>
        <dbReference type="ARBA" id="ARBA00000707"/>
    </source>
</evidence>
<evidence type="ECO:0000256" key="8">
    <source>
        <dbReference type="SAM" id="Phobius"/>
    </source>
</evidence>
<dbReference type="PANTHER" id="PTHR24006:SF888">
    <property type="entry name" value="UBIQUITIN CARBOXYL-TERMINAL HYDROLASE 30"/>
    <property type="match status" value="1"/>
</dbReference>
<keyword evidence="5" id="KW-0833">Ubl conjugation pathway</keyword>
<gene>
    <name evidence="10" type="ORF">PIB30_014584</name>
</gene>
<dbReference type="Pfam" id="PF00443">
    <property type="entry name" value="UCH"/>
    <property type="match status" value="1"/>
</dbReference>
<evidence type="ECO:0000256" key="2">
    <source>
        <dbReference type="ARBA" id="ARBA00009085"/>
    </source>
</evidence>
<dbReference type="InterPro" id="IPR018200">
    <property type="entry name" value="USP_CS"/>
</dbReference>
<dbReference type="Proteomes" id="UP001341840">
    <property type="component" value="Unassembled WGS sequence"/>
</dbReference>
<dbReference type="InterPro" id="IPR001394">
    <property type="entry name" value="Peptidase_C19_UCH"/>
</dbReference>
<evidence type="ECO:0000259" key="9">
    <source>
        <dbReference type="PROSITE" id="PS50235"/>
    </source>
</evidence>
<sequence>MLGQSNGFPASHLMYWALPSTVLAGLVGIVGALLALKDAKFPIPTTPPWSYSFRSDNTTTNNNSIQKPLLVPGLQNLENNCFLNVVLQALASCFCFQSFLDRVITECGTQDLDESMPLALYLASLLQELASVSEQKVTLSPRKVMITMAHYIPNFNLTNQQDAAEAFLHLLCSLREEIGGCYAPKMSSLADIFASNNRILTQIHTDWQSEQERWHQLYLGPFDGILSSSLTCQSCSSQISINLEQFDCLPLSPVLSGSSLIFGCTLLDCLKQFIVAEHVENYHCHYCWHNAAIKYLSLMEQNEVELEKLRRCSDQELCNCREMCNLENLPWSNRFSHTLKQLSIARCPRILCIQLKRVHMNNFGEPIKLQGHISFPLILDLSPFMTTRLGVKIPDKYGQSLALNLQHNRRIPLPNHYNLKPEGMMLNFGGDCGAGTEQINSNDLSDGGFVPNRQALSNDTLFPCSEGSSEGISLDTHMQPINKVNVSQSSVSQETCLYRLVSVVEHFGKAGSGHYTVYRCAMGDVSDDSSNQTPMYWYCVSDSQVNAVSELDVLSSEASMLFYERIPTN</sequence>
<dbReference type="EC" id="3.4.19.12" evidence="3"/>
<dbReference type="InterPro" id="IPR028889">
    <property type="entry name" value="USP"/>
</dbReference>
<dbReference type="Gene3D" id="3.90.70.10">
    <property type="entry name" value="Cysteine proteinases"/>
    <property type="match status" value="1"/>
</dbReference>
<dbReference type="SUPFAM" id="SSF54001">
    <property type="entry name" value="Cysteine proteinases"/>
    <property type="match status" value="1"/>
</dbReference>
<evidence type="ECO:0000256" key="5">
    <source>
        <dbReference type="ARBA" id="ARBA00022786"/>
    </source>
</evidence>
<evidence type="ECO:0000256" key="4">
    <source>
        <dbReference type="ARBA" id="ARBA00022670"/>
    </source>
</evidence>
<proteinExistence type="inferred from homology"/>
<protein>
    <recommendedName>
        <fullName evidence="3">ubiquitinyl hydrolase 1</fullName>
        <ecNumber evidence="3">3.4.19.12</ecNumber>
    </recommendedName>
</protein>
<dbReference type="PROSITE" id="PS50235">
    <property type="entry name" value="USP_3"/>
    <property type="match status" value="1"/>
</dbReference>
<keyword evidence="7" id="KW-0788">Thiol protease</keyword>
<evidence type="ECO:0000256" key="6">
    <source>
        <dbReference type="ARBA" id="ARBA00022801"/>
    </source>
</evidence>
<keyword evidence="4" id="KW-0645">Protease</keyword>
<comment type="similarity">
    <text evidence="2">Belongs to the peptidase C19 family.</text>
</comment>
<name>A0ABU6Q7H6_9FABA</name>